<dbReference type="Pfam" id="PF02752">
    <property type="entry name" value="Arrestin_C"/>
    <property type="match status" value="1"/>
</dbReference>
<dbReference type="AlphaFoldDB" id="A0A6F9D7L2"/>
<feature type="region of interest" description="Disordered" evidence="2">
    <location>
        <begin position="300"/>
        <end position="319"/>
    </location>
</feature>
<evidence type="ECO:0000256" key="2">
    <source>
        <dbReference type="SAM" id="MobiDB-lite"/>
    </source>
</evidence>
<proteinExistence type="evidence at transcript level"/>
<accession>A0A6F9D7L2</accession>
<dbReference type="GO" id="GO:0015031">
    <property type="term" value="P:protein transport"/>
    <property type="evidence" value="ECO:0007669"/>
    <property type="project" value="TreeGrafter"/>
</dbReference>
<dbReference type="Gene3D" id="2.60.40.640">
    <property type="match status" value="2"/>
</dbReference>
<name>A0A6F9D7L2_9ASCI</name>
<dbReference type="EMBL" id="LR783073">
    <property type="protein sequence ID" value="CAB3223210.1"/>
    <property type="molecule type" value="mRNA"/>
</dbReference>
<feature type="domain" description="Arrestin C-terminal-like" evidence="3">
    <location>
        <begin position="163"/>
        <end position="299"/>
    </location>
</feature>
<dbReference type="PANTHER" id="PTHR11188">
    <property type="entry name" value="ARRESTIN DOMAIN CONTAINING PROTEIN"/>
    <property type="match status" value="1"/>
</dbReference>
<organism evidence="4">
    <name type="scientific">Phallusia mammillata</name>
    <dbReference type="NCBI Taxonomy" id="59560"/>
    <lineage>
        <taxon>Eukaryota</taxon>
        <taxon>Metazoa</taxon>
        <taxon>Chordata</taxon>
        <taxon>Tunicata</taxon>
        <taxon>Ascidiacea</taxon>
        <taxon>Phlebobranchia</taxon>
        <taxon>Ascidiidae</taxon>
        <taxon>Phallusia</taxon>
    </lineage>
</organism>
<dbReference type="InterPro" id="IPR011022">
    <property type="entry name" value="Arrestin_C-like"/>
</dbReference>
<evidence type="ECO:0000313" key="4">
    <source>
        <dbReference type="EMBL" id="CAB3223210.1"/>
    </source>
</evidence>
<dbReference type="SUPFAM" id="SSF81296">
    <property type="entry name" value="E set domains"/>
    <property type="match status" value="2"/>
</dbReference>
<dbReference type="PANTHER" id="PTHR11188:SF176">
    <property type="entry name" value="ARRESTIN DOMAIN-CONTAINING PROTEIN 1"/>
    <property type="match status" value="1"/>
</dbReference>
<dbReference type="SMART" id="SM01017">
    <property type="entry name" value="Arrestin_C"/>
    <property type="match status" value="1"/>
</dbReference>
<sequence>MVNLSIEITGGKTVFKANQTISGNVVVECSQPIDFKSIEITFKGTAKVQWTEHHGKNSTTYTGKQSYFENTVTLLTSTGQKIPSGRNTYPYQFTLPPNLPSSFEVQHGYIRYRMQAKLDEGLTSKKNQLFFTVLEHVDLNKISSAKHPSSMETSKTLCCLCCASGLIEGRVTTDKTGIVPGEYITANGSVDNMSNSNLRKCSMRIVQVTQLHADACGAGKTKTIVNVLTDSGNMGKPCAKRSSVTLDTQKLQLPAVVPSHQQFCRVIDVEYYVELDCKTPRCHFNLKVRAPLEVGTIPLDHGAQGTETSLDQPSYGAPSGMAPAQYSIPPPSYASAATVTIPKSDDNPQEQTYAPQYNYYDWSQPAFTYK</sequence>
<dbReference type="GO" id="GO:0005737">
    <property type="term" value="C:cytoplasm"/>
    <property type="evidence" value="ECO:0007669"/>
    <property type="project" value="TreeGrafter"/>
</dbReference>
<evidence type="ECO:0000256" key="1">
    <source>
        <dbReference type="ARBA" id="ARBA00005298"/>
    </source>
</evidence>
<dbReference type="Pfam" id="PF00339">
    <property type="entry name" value="Arrestin_N"/>
    <property type="match status" value="1"/>
</dbReference>
<dbReference type="InterPro" id="IPR011021">
    <property type="entry name" value="Arrestin-like_N"/>
</dbReference>
<protein>
    <submittedName>
        <fullName evidence="4">Arrestin domain-containing protein 3-like</fullName>
    </submittedName>
</protein>
<dbReference type="InterPro" id="IPR014756">
    <property type="entry name" value="Ig_E-set"/>
</dbReference>
<reference evidence="4" key="1">
    <citation type="submission" date="2020-04" db="EMBL/GenBank/DDBJ databases">
        <authorList>
            <person name="Neveu A P."/>
        </authorList>
    </citation>
    <scope>NUCLEOTIDE SEQUENCE</scope>
    <source>
        <tissue evidence="4">Whole embryo</tissue>
    </source>
</reference>
<dbReference type="InterPro" id="IPR014752">
    <property type="entry name" value="Arrestin-like_C"/>
</dbReference>
<evidence type="ECO:0000259" key="3">
    <source>
        <dbReference type="SMART" id="SM01017"/>
    </source>
</evidence>
<gene>
    <name evidence="4" type="primary">Arrdc3-005</name>
</gene>
<comment type="similarity">
    <text evidence="1">Belongs to the arrestin family.</text>
</comment>
<dbReference type="InterPro" id="IPR050357">
    <property type="entry name" value="Arrestin_domain-protein"/>
</dbReference>